<evidence type="ECO:0000256" key="2">
    <source>
        <dbReference type="SAM" id="Phobius"/>
    </source>
</evidence>
<evidence type="ECO:0000313" key="6">
    <source>
        <dbReference type="Proteomes" id="UP001174909"/>
    </source>
</evidence>
<comment type="caution">
    <text evidence="5">The sequence shown here is derived from an EMBL/GenBank/DDBJ whole genome shotgun (WGS) entry which is preliminary data.</text>
</comment>
<feature type="domain" description="Ig-like" evidence="4">
    <location>
        <begin position="473"/>
        <end position="584"/>
    </location>
</feature>
<evidence type="ECO:0000256" key="1">
    <source>
        <dbReference type="SAM" id="MobiDB-lite"/>
    </source>
</evidence>
<feature type="chain" id="PRO_5041334910" description="Ig-like domain-containing protein" evidence="3">
    <location>
        <begin position="25"/>
        <end position="948"/>
    </location>
</feature>
<dbReference type="SUPFAM" id="SSF49265">
    <property type="entry name" value="Fibronectin type III"/>
    <property type="match status" value="2"/>
</dbReference>
<feature type="signal peptide" evidence="3">
    <location>
        <begin position="1"/>
        <end position="24"/>
    </location>
</feature>
<dbReference type="PROSITE" id="PS50835">
    <property type="entry name" value="IG_LIKE"/>
    <property type="match status" value="1"/>
</dbReference>
<sequence>MTPLAQLLLFALQLLSLLVHNGLPVSGRIEISESPMSQVVPLGSIANFSCAASGGGFNCDIAHSSYSVKFPRPGHFNKPKYGITVTIDKKEDGNFMANITIEGRLDNNNTNVSCLVWSEDISSFQASDIATLTVIGPPSTPVAALLNIDMEAKYFSAVWDVPFSHKNYPISHYNVTVCNKNKTVGYVESFPVSPETGPPLPTSGPVTVSLPFPPRTTSCDILNISVTAVNDIGASRAESFRVLVPKLPDSDVILTTKVLFQSDGSPVVTVEMKFPEFCWFERVNYSLLLEECGGEGRQLVLMKGAVNNPQEPVVETISVDLVSNANYSVVVSAQTDLWNSSTSPHTFSTHFTLTSSSVNVSTVIPAHLLAGVVSGVTVFIIFLVVTVISIILVLKSRKKGAHSNVEDLRVSSVAHNLTPNPIYDGPLYETISDAAAPRSPGLKPKPLTLPPPPLPPSSSLSSARKEPKYTDSPTVEILRQPVSQVVKMGDTATFHCSASAVGVTGSFDLVLTTSFRTPVYINNNIQLEWITATINSDYNDPTLTYIASVTVNGSEMTNGTSLRCRMFSFGDMNDALFSNAAELTVIGPPDTPAGLSLPEDHVNMELGQFSVEWNVPFSHTNHSISHYTVTVNSPNETVGYMESFRVSSETGPPIPTSGPVTVSLLFPPRTTSCDILNISVTAVNDIGASRAASAVIFIPKVPDVAVTATVTTHSGPGNRAIILTEIKFPIFCWFERVSYTIFLYEDRGGEGHQLVLMKGAVNNPQEPVVETISVDLVSNANYSVVVSAQTDLWNSSTSPHTFTKSADTPSVEGISSDSEDGEVSFLVVGIASGSVVCLLILIVSTLAVICALRSRNKRPNLPITLEDMKLSRAPLELTPNPIYGGPLYETVGDAVPQSQDIKPELYPLPLTSTIALSVYTESPMLSKHRQINGHEEETYVQMDSCNRK</sequence>
<keyword evidence="2" id="KW-0472">Membrane</keyword>
<organism evidence="5 6">
    <name type="scientific">Geodia barretti</name>
    <name type="common">Barrett's horny sponge</name>
    <dbReference type="NCBI Taxonomy" id="519541"/>
    <lineage>
        <taxon>Eukaryota</taxon>
        <taxon>Metazoa</taxon>
        <taxon>Porifera</taxon>
        <taxon>Demospongiae</taxon>
        <taxon>Heteroscleromorpha</taxon>
        <taxon>Tetractinellida</taxon>
        <taxon>Astrophorina</taxon>
        <taxon>Geodiidae</taxon>
        <taxon>Geodia</taxon>
    </lineage>
</organism>
<dbReference type="EMBL" id="CASHTH010002612">
    <property type="protein sequence ID" value="CAI8032628.1"/>
    <property type="molecule type" value="Genomic_DNA"/>
</dbReference>
<keyword evidence="2" id="KW-0812">Transmembrane</keyword>
<dbReference type="InterPro" id="IPR007110">
    <property type="entry name" value="Ig-like_dom"/>
</dbReference>
<evidence type="ECO:0000259" key="4">
    <source>
        <dbReference type="PROSITE" id="PS50835"/>
    </source>
</evidence>
<dbReference type="AlphaFoldDB" id="A0AA35SNZ4"/>
<dbReference type="InterPro" id="IPR013783">
    <property type="entry name" value="Ig-like_fold"/>
</dbReference>
<gene>
    <name evidence="5" type="ORF">GBAR_LOCUS18437</name>
</gene>
<feature type="region of interest" description="Disordered" evidence="1">
    <location>
        <begin position="439"/>
        <end position="473"/>
    </location>
</feature>
<feature type="transmembrane region" description="Helical" evidence="2">
    <location>
        <begin position="825"/>
        <end position="849"/>
    </location>
</feature>
<keyword evidence="2" id="KW-1133">Transmembrane helix</keyword>
<proteinExistence type="predicted"/>
<keyword evidence="3" id="KW-0732">Signal</keyword>
<feature type="compositionally biased region" description="Pro residues" evidence="1">
    <location>
        <begin position="447"/>
        <end position="456"/>
    </location>
</feature>
<keyword evidence="6" id="KW-1185">Reference proteome</keyword>
<dbReference type="Proteomes" id="UP001174909">
    <property type="component" value="Unassembled WGS sequence"/>
</dbReference>
<dbReference type="Gene3D" id="2.60.40.10">
    <property type="entry name" value="Immunoglobulins"/>
    <property type="match status" value="1"/>
</dbReference>
<evidence type="ECO:0000313" key="5">
    <source>
        <dbReference type="EMBL" id="CAI8032628.1"/>
    </source>
</evidence>
<name>A0AA35SNZ4_GEOBA</name>
<accession>A0AA35SNZ4</accession>
<protein>
    <recommendedName>
        <fullName evidence="4">Ig-like domain-containing protein</fullName>
    </recommendedName>
</protein>
<dbReference type="InterPro" id="IPR036116">
    <property type="entry name" value="FN3_sf"/>
</dbReference>
<reference evidence="5" key="1">
    <citation type="submission" date="2023-03" db="EMBL/GenBank/DDBJ databases">
        <authorList>
            <person name="Steffen K."/>
            <person name="Cardenas P."/>
        </authorList>
    </citation>
    <scope>NUCLEOTIDE SEQUENCE</scope>
</reference>
<feature type="transmembrane region" description="Helical" evidence="2">
    <location>
        <begin position="368"/>
        <end position="394"/>
    </location>
</feature>
<evidence type="ECO:0000256" key="3">
    <source>
        <dbReference type="SAM" id="SignalP"/>
    </source>
</evidence>